<sequence>MNPYQLLYIIYPLFILINLVQTLEVTINDVKIDNPTHIVKSKFKKYMPELQDSLEIPVRPNQQTIRESFIRPRIGINGERVNHRGIKSLFKKNRNLASPSSLVSPSPSMLASTSISDATNTDYNDSDDDDVDNDDVSITQVVDQLKVNDTTSSTIHSRPSWIKSFLNYKTKQTMVHSMSVDPSRKSGTHKASSPYKYLDSKLKSKITEYEDSLSNPKDLKRWVQLIADKPTAPTITHNQDGSLSSSTFRSSSIRTKAFTTGSKNDQQQLEIDIDEFINYLINEQGFNRDDLQFLRMKNLDYGLGEIEQELNKLKDQQGKPKVIKIGGEEDHVNGGNKFNVYRHHFFSLVNFFIFFLL</sequence>
<organism evidence="3 4">
    <name type="scientific">Candida parapsilosis</name>
    <name type="common">Yeast</name>
    <dbReference type="NCBI Taxonomy" id="5480"/>
    <lineage>
        <taxon>Eukaryota</taxon>
        <taxon>Fungi</taxon>
        <taxon>Dikarya</taxon>
        <taxon>Ascomycota</taxon>
        <taxon>Saccharomycotina</taxon>
        <taxon>Pichiomycetes</taxon>
        <taxon>Debaryomycetaceae</taxon>
        <taxon>Candida/Lodderomyces clade</taxon>
        <taxon>Candida</taxon>
    </lineage>
</organism>
<dbReference type="AlphaFoldDB" id="A0A8X7NIH0"/>
<evidence type="ECO:0000256" key="1">
    <source>
        <dbReference type="SAM" id="MobiDB-lite"/>
    </source>
</evidence>
<protein>
    <submittedName>
        <fullName evidence="3">Uncharacterized protein</fullName>
    </submittedName>
</protein>
<feature type="region of interest" description="Disordered" evidence="1">
    <location>
        <begin position="97"/>
        <end position="132"/>
    </location>
</feature>
<evidence type="ECO:0000313" key="3">
    <source>
        <dbReference type="EMBL" id="KAF6050844.1"/>
    </source>
</evidence>
<feature type="compositionally biased region" description="Low complexity" evidence="1">
    <location>
        <begin position="97"/>
        <end position="123"/>
    </location>
</feature>
<keyword evidence="2" id="KW-0732">Signal</keyword>
<comment type="caution">
    <text evidence="3">The sequence shown here is derived from an EMBL/GenBank/DDBJ whole genome shotgun (WGS) entry which is preliminary data.</text>
</comment>
<feature type="signal peptide" evidence="2">
    <location>
        <begin position="1"/>
        <end position="22"/>
    </location>
</feature>
<dbReference type="OrthoDB" id="4087050at2759"/>
<accession>A0A8X7NIH0</accession>
<proteinExistence type="predicted"/>
<dbReference type="Proteomes" id="UP000590412">
    <property type="component" value="Unassembled WGS sequence"/>
</dbReference>
<evidence type="ECO:0000313" key="4">
    <source>
        <dbReference type="Proteomes" id="UP000590412"/>
    </source>
</evidence>
<dbReference type="EMBL" id="JABWAB010000005">
    <property type="protein sequence ID" value="KAF6050844.1"/>
    <property type="molecule type" value="Genomic_DNA"/>
</dbReference>
<gene>
    <name evidence="3" type="ORF">FOB60_003512</name>
</gene>
<name>A0A8X7NIH0_CANPA</name>
<evidence type="ECO:0000256" key="2">
    <source>
        <dbReference type="SAM" id="SignalP"/>
    </source>
</evidence>
<reference evidence="3" key="1">
    <citation type="submission" date="2020-03" db="EMBL/GenBank/DDBJ databases">
        <title>FDA dAtabase for Regulatory Grade micrObial Sequences (FDA-ARGOS): Supporting development and validation of Infectious Disease Dx tests.</title>
        <authorList>
            <person name="Campos J."/>
            <person name="Goldberg B."/>
            <person name="Tallon L."/>
            <person name="Sadzewicz L."/>
            <person name="Vavikolanu K."/>
            <person name="Mehta A."/>
            <person name="Aluvathingal J."/>
            <person name="Nadendla S."/>
            <person name="Nandy P."/>
            <person name="Geyer C."/>
            <person name="Yan Y."/>
            <person name="Sichtig H."/>
        </authorList>
    </citation>
    <scope>NUCLEOTIDE SEQUENCE [LARGE SCALE GENOMIC DNA]</scope>
    <source>
        <strain evidence="3">FDAARGOS_652</strain>
    </source>
</reference>
<feature type="chain" id="PRO_5044694519" evidence="2">
    <location>
        <begin position="23"/>
        <end position="357"/>
    </location>
</feature>